<feature type="region of interest" description="Disordered" evidence="1">
    <location>
        <begin position="61"/>
        <end position="86"/>
    </location>
</feature>
<proteinExistence type="predicted"/>
<evidence type="ECO:0000313" key="2">
    <source>
        <dbReference type="Proteomes" id="UP000095283"/>
    </source>
</evidence>
<evidence type="ECO:0000313" key="3">
    <source>
        <dbReference type="WBParaSite" id="Hba_19485"/>
    </source>
</evidence>
<accession>A0A1I7XPS8</accession>
<reference evidence="3" key="1">
    <citation type="submission" date="2016-11" db="UniProtKB">
        <authorList>
            <consortium name="WormBaseParasite"/>
        </authorList>
    </citation>
    <scope>IDENTIFICATION</scope>
</reference>
<dbReference type="AlphaFoldDB" id="A0A1I7XPS8"/>
<evidence type="ECO:0000256" key="1">
    <source>
        <dbReference type="SAM" id="MobiDB-lite"/>
    </source>
</evidence>
<protein>
    <submittedName>
        <fullName evidence="3">Uncharacterized protein</fullName>
    </submittedName>
</protein>
<sequence>MAVSINIILDSIEIVSPSCCDKQPSQAASRNELQEILEPLDESKLTGNGGPQCREQVMDKGSISPWATPRSKAASNRVAQARVAVN</sequence>
<organism evidence="2 3">
    <name type="scientific">Heterorhabditis bacteriophora</name>
    <name type="common">Entomopathogenic nematode worm</name>
    <dbReference type="NCBI Taxonomy" id="37862"/>
    <lineage>
        <taxon>Eukaryota</taxon>
        <taxon>Metazoa</taxon>
        <taxon>Ecdysozoa</taxon>
        <taxon>Nematoda</taxon>
        <taxon>Chromadorea</taxon>
        <taxon>Rhabditida</taxon>
        <taxon>Rhabditina</taxon>
        <taxon>Rhabditomorpha</taxon>
        <taxon>Strongyloidea</taxon>
        <taxon>Heterorhabditidae</taxon>
        <taxon>Heterorhabditis</taxon>
    </lineage>
</organism>
<keyword evidence="2" id="KW-1185">Reference proteome</keyword>
<dbReference type="WBParaSite" id="Hba_19485">
    <property type="protein sequence ID" value="Hba_19485"/>
    <property type="gene ID" value="Hba_19485"/>
</dbReference>
<dbReference type="Proteomes" id="UP000095283">
    <property type="component" value="Unplaced"/>
</dbReference>
<name>A0A1I7XPS8_HETBA</name>